<name>A0A553H4Q7_9PSED</name>
<dbReference type="OrthoDB" id="6894073at2"/>
<gene>
    <name evidence="1" type="ORF">FM069_01410</name>
    <name evidence="2" type="ORF">FM069_01455</name>
</gene>
<organism evidence="1 3">
    <name type="scientific">Pseudomonas mangiferae</name>
    <dbReference type="NCBI Taxonomy" id="2593654"/>
    <lineage>
        <taxon>Bacteria</taxon>
        <taxon>Pseudomonadati</taxon>
        <taxon>Pseudomonadota</taxon>
        <taxon>Gammaproteobacteria</taxon>
        <taxon>Pseudomonadales</taxon>
        <taxon>Pseudomonadaceae</taxon>
        <taxon>Pseudomonas</taxon>
    </lineage>
</organism>
<proteinExistence type="predicted"/>
<dbReference type="AlphaFoldDB" id="A0A553H4Q7"/>
<evidence type="ECO:0000313" key="1">
    <source>
        <dbReference type="EMBL" id="TRX76706.1"/>
    </source>
</evidence>
<reference evidence="1 3" key="1">
    <citation type="submission" date="2019-07" db="EMBL/GenBank/DDBJ databases">
        <title>Pseudomonas mangiferae sp. nov., isolated from bark of mango tree in Thailand.</title>
        <authorList>
            <person name="Srisuk N."/>
            <person name="Anurat P."/>
        </authorList>
    </citation>
    <scope>NUCLEOTIDE SEQUENCE [LARGE SCALE GENOMIC DNA]</scope>
    <source>
        <strain evidence="1 3">DMKU_BBB3-04</strain>
    </source>
</reference>
<protein>
    <submittedName>
        <fullName evidence="1">Uncharacterized protein</fullName>
    </submittedName>
</protein>
<dbReference type="EMBL" id="VJOY01000001">
    <property type="protein sequence ID" value="TRX76714.1"/>
    <property type="molecule type" value="Genomic_DNA"/>
</dbReference>
<comment type="caution">
    <text evidence="1">The sequence shown here is derived from an EMBL/GenBank/DDBJ whole genome shotgun (WGS) entry which is preliminary data.</text>
</comment>
<sequence length="110" mass="11792">MLLQVGLCKGVTSNEKANGIIEHFLVVTASQKDQFGQEVEVSVGIKVSKRQLDSGIENAYKPHIGKQVAVPVFAKAWKSKAGTSFGMDLWASGDGLPVPIQRVQPVRSAS</sequence>
<evidence type="ECO:0000313" key="3">
    <source>
        <dbReference type="Proteomes" id="UP000315235"/>
    </source>
</evidence>
<keyword evidence="3" id="KW-1185">Reference proteome</keyword>
<evidence type="ECO:0000313" key="2">
    <source>
        <dbReference type="EMBL" id="TRX76714.1"/>
    </source>
</evidence>
<dbReference type="Proteomes" id="UP000315235">
    <property type="component" value="Unassembled WGS sequence"/>
</dbReference>
<accession>A0A553H4Q7</accession>
<dbReference type="InterPro" id="IPR035411">
    <property type="entry name" value="Putative_G5P"/>
</dbReference>
<dbReference type="EMBL" id="VJOY01000001">
    <property type="protein sequence ID" value="TRX76706.1"/>
    <property type="molecule type" value="Genomic_DNA"/>
</dbReference>
<dbReference type="Pfam" id="PF17426">
    <property type="entry name" value="Putative_G5P"/>
    <property type="match status" value="1"/>
</dbReference>
<dbReference type="RefSeq" id="WP_143486397.1">
    <property type="nucleotide sequence ID" value="NZ_VJOY01000001.1"/>
</dbReference>